<dbReference type="InterPro" id="IPR013762">
    <property type="entry name" value="Integrase-like_cat_sf"/>
</dbReference>
<dbReference type="PROSITE" id="PS51900">
    <property type="entry name" value="CB"/>
    <property type="match status" value="1"/>
</dbReference>
<dbReference type="InterPro" id="IPR025269">
    <property type="entry name" value="SAM-like_dom"/>
</dbReference>
<evidence type="ECO:0000313" key="9">
    <source>
        <dbReference type="Proteomes" id="UP000321513"/>
    </source>
</evidence>
<evidence type="ECO:0000256" key="2">
    <source>
        <dbReference type="ARBA" id="ARBA00022908"/>
    </source>
</evidence>
<accession>A0A512BHR3</accession>
<keyword evidence="4" id="KW-0233">DNA recombination</keyword>
<dbReference type="RefSeq" id="WP_147205633.1">
    <property type="nucleotide sequence ID" value="NZ_BJYT01000024.1"/>
</dbReference>
<evidence type="ECO:0000313" key="8">
    <source>
        <dbReference type="EMBL" id="GEO11526.1"/>
    </source>
</evidence>
<dbReference type="GO" id="GO:0003677">
    <property type="term" value="F:DNA binding"/>
    <property type="evidence" value="ECO:0007669"/>
    <property type="project" value="UniProtKB-UniRule"/>
</dbReference>
<dbReference type="Pfam" id="PF00589">
    <property type="entry name" value="Phage_integrase"/>
    <property type="match status" value="1"/>
</dbReference>
<feature type="domain" description="Tyr recombinase" evidence="6">
    <location>
        <begin position="210"/>
        <end position="376"/>
    </location>
</feature>
<evidence type="ECO:0000259" key="6">
    <source>
        <dbReference type="PROSITE" id="PS51898"/>
    </source>
</evidence>
<dbReference type="Proteomes" id="UP000321513">
    <property type="component" value="Unassembled WGS sequence"/>
</dbReference>
<dbReference type="Gene3D" id="1.10.443.10">
    <property type="entry name" value="Intergrase catalytic core"/>
    <property type="match status" value="1"/>
</dbReference>
<dbReference type="InterPro" id="IPR044068">
    <property type="entry name" value="CB"/>
</dbReference>
<dbReference type="InterPro" id="IPR011010">
    <property type="entry name" value="DNA_brk_join_enz"/>
</dbReference>
<dbReference type="InterPro" id="IPR010998">
    <property type="entry name" value="Integrase_recombinase_N"/>
</dbReference>
<dbReference type="InterPro" id="IPR002104">
    <property type="entry name" value="Integrase_catalytic"/>
</dbReference>
<reference evidence="8 9" key="1">
    <citation type="submission" date="2019-07" db="EMBL/GenBank/DDBJ databases">
        <title>Whole genome shotgun sequence of Segetibacter aerophilus NBRC 106135.</title>
        <authorList>
            <person name="Hosoyama A."/>
            <person name="Uohara A."/>
            <person name="Ohji S."/>
            <person name="Ichikawa N."/>
        </authorList>
    </citation>
    <scope>NUCLEOTIDE SEQUENCE [LARGE SCALE GENOMIC DNA]</scope>
    <source>
        <strain evidence="8 9">NBRC 106135</strain>
    </source>
</reference>
<feature type="domain" description="Core-binding (CB)" evidence="7">
    <location>
        <begin position="106"/>
        <end position="189"/>
    </location>
</feature>
<evidence type="ECO:0000256" key="4">
    <source>
        <dbReference type="ARBA" id="ARBA00023172"/>
    </source>
</evidence>
<keyword evidence="9" id="KW-1185">Reference proteome</keyword>
<dbReference type="InterPro" id="IPR035386">
    <property type="entry name" value="Arm-DNA-bind_5"/>
</dbReference>
<keyword evidence="2" id="KW-0229">DNA integration</keyword>
<dbReference type="InterPro" id="IPR050090">
    <property type="entry name" value="Tyrosine_recombinase_XerCD"/>
</dbReference>
<dbReference type="Gene3D" id="1.10.150.130">
    <property type="match status" value="1"/>
</dbReference>
<comment type="caution">
    <text evidence="8">The sequence shown here is derived from an EMBL/GenBank/DDBJ whole genome shotgun (WGS) entry which is preliminary data.</text>
</comment>
<dbReference type="GO" id="GO:0015074">
    <property type="term" value="P:DNA integration"/>
    <property type="evidence" value="ECO:0007669"/>
    <property type="project" value="UniProtKB-KW"/>
</dbReference>
<dbReference type="GO" id="GO:0006310">
    <property type="term" value="P:DNA recombination"/>
    <property type="evidence" value="ECO:0007669"/>
    <property type="project" value="UniProtKB-KW"/>
</dbReference>
<dbReference type="PROSITE" id="PS51898">
    <property type="entry name" value="TYR_RECOMBINASE"/>
    <property type="match status" value="1"/>
</dbReference>
<keyword evidence="3 5" id="KW-0238">DNA-binding</keyword>
<sequence>MEDVKFIPALRKDDINKQGTSALVIKVFLNNKLITMEGFKKRLAPVDFDDDFRQVKKSHPNYIYLNKLLKQRISELENMVLEKQLLKFRLTKDKLKQLIKGFDIGVSFSHYAKDMLKSMKGKYSDETIDTYQTELDKIHLFAGSDISFADIDVRFLRKYEEHLRKNTVNSNNTIHKAFKFMKRTFNAANKEGVFKGYPFGDYDCPKYQEVDKEWLEWSEVQKLHSLFNAELTKPIYYVLVHFLIGCHSGLRVSDWIQFNPFKHIKNDRLILRAKKNDELVSLTISPQLKDLLNRSKFIFDHYKYTGKTFNVYLKYIAGIAGIQKSITTHWGRHTFSVHCAETGISKETTAELMGVTVETVEYYYKVTNRKIDKEFELFSKVG</sequence>
<dbReference type="Pfam" id="PF17293">
    <property type="entry name" value="Arm-DNA-bind_5"/>
    <property type="match status" value="1"/>
</dbReference>
<name>A0A512BHR3_9BACT</name>
<evidence type="ECO:0000259" key="7">
    <source>
        <dbReference type="PROSITE" id="PS51900"/>
    </source>
</evidence>
<gene>
    <name evidence="8" type="ORF">SAE01_40220</name>
</gene>
<proteinExistence type="inferred from homology"/>
<evidence type="ECO:0000256" key="5">
    <source>
        <dbReference type="PROSITE-ProRule" id="PRU01248"/>
    </source>
</evidence>
<organism evidence="8 9">
    <name type="scientific">Segetibacter aerophilus</name>
    <dbReference type="NCBI Taxonomy" id="670293"/>
    <lineage>
        <taxon>Bacteria</taxon>
        <taxon>Pseudomonadati</taxon>
        <taxon>Bacteroidota</taxon>
        <taxon>Chitinophagia</taxon>
        <taxon>Chitinophagales</taxon>
        <taxon>Chitinophagaceae</taxon>
        <taxon>Segetibacter</taxon>
    </lineage>
</organism>
<evidence type="ECO:0000256" key="1">
    <source>
        <dbReference type="ARBA" id="ARBA00008857"/>
    </source>
</evidence>
<comment type="similarity">
    <text evidence="1">Belongs to the 'phage' integrase family.</text>
</comment>
<dbReference type="PANTHER" id="PTHR30349:SF64">
    <property type="entry name" value="PROPHAGE INTEGRASE INTD-RELATED"/>
    <property type="match status" value="1"/>
</dbReference>
<dbReference type="AlphaFoldDB" id="A0A512BHR3"/>
<dbReference type="OrthoDB" id="892893at2"/>
<dbReference type="PANTHER" id="PTHR30349">
    <property type="entry name" value="PHAGE INTEGRASE-RELATED"/>
    <property type="match status" value="1"/>
</dbReference>
<dbReference type="Pfam" id="PF13102">
    <property type="entry name" value="Phage_int_SAM_5"/>
    <property type="match status" value="1"/>
</dbReference>
<evidence type="ECO:0000256" key="3">
    <source>
        <dbReference type="ARBA" id="ARBA00023125"/>
    </source>
</evidence>
<dbReference type="SUPFAM" id="SSF56349">
    <property type="entry name" value="DNA breaking-rejoining enzymes"/>
    <property type="match status" value="1"/>
</dbReference>
<protein>
    <submittedName>
        <fullName evidence="8">Transposase</fullName>
    </submittedName>
</protein>
<dbReference type="EMBL" id="BJYT01000024">
    <property type="protein sequence ID" value="GEO11526.1"/>
    <property type="molecule type" value="Genomic_DNA"/>
</dbReference>